<dbReference type="Proteomes" id="UP000036270">
    <property type="component" value="Unassembled WGS sequence"/>
</dbReference>
<dbReference type="PIRSF" id="PIRSF000980">
    <property type="entry name" value="RecC"/>
    <property type="match status" value="1"/>
</dbReference>
<gene>
    <name evidence="10" type="primary">recC</name>
    <name evidence="12" type="ORF">RO21_07550</name>
</gene>
<evidence type="ECO:0000256" key="6">
    <source>
        <dbReference type="ARBA" id="ARBA00022839"/>
    </source>
</evidence>
<comment type="function">
    <text evidence="10">A helicase/nuclease that prepares dsDNA breaks (DSB) for recombinational DNA repair. Binds to DSBs and unwinds DNA via a highly rapid and processive ATP-dependent bidirectional helicase activity. Unwinds dsDNA until it encounters a Chi (crossover hotspot instigator) sequence from the 3' direction. Cuts ssDNA a few nucleotides 3' to the Chi site. The properties and activities of the enzyme are changed at Chi. The Chi-altered holoenzyme produces a long 3'-ssDNA overhang and facilitates RecA-binding to the ssDNA for homologous DNA recombination and repair. Holoenzyme degrades any linearized DNA that is unable to undergo homologous recombination. In the holoenzyme this subunit recognizes the wild-type Chi sequence, and when added to isolated RecB increases its ATP-dependent helicase processivity.</text>
</comment>
<evidence type="ECO:0000256" key="2">
    <source>
        <dbReference type="ARBA" id="ARBA00022741"/>
    </source>
</evidence>
<evidence type="ECO:0000256" key="9">
    <source>
        <dbReference type="ARBA" id="ARBA00023204"/>
    </source>
</evidence>
<name>A0A0J5P5Z5_9PAST</name>
<dbReference type="Gene3D" id="3.40.50.300">
    <property type="entry name" value="P-loop containing nucleotide triphosphate hydrolases"/>
    <property type="match status" value="2"/>
</dbReference>
<dbReference type="InterPro" id="IPR041500">
    <property type="entry name" value="RecC_C"/>
</dbReference>
<sequence>MFTVYYANQLENQKDLLVNIIRNDPNPNPFEQETILVQSTGMAQWLQMQLSSDLGVAAHFQFPYPTTFLWQQYRLLFPELPKENSFDLHSMLWRLMRLIPQYLDNQCFAPLKHYLNGADQLKLYQLCTKIADLFDQYLVYRPEWLIEWEKGNLNTVKDIILNKPSFKKKEENDIFAIIEWQSFLWVKLIDEIKSETSEILFNTSHRAYLQQRYFDKLDNLSAEEKLKLPKRIFIFGISSLPNSYFLLLHKLSQYCHIHLFFTNPSQYYWGNNQEAKLIEKLALKQQLSSSDLADLYQHQGNKLLSAWGKQGKEFLNLLLEADIQSVDFYTDYPNSHLLLNQIKSAILNFEQKSQFSLDKSDKSIQIHSCHSKMREIEVLHNQLLNLFEADPDLSPKDIIVMSPDIDSYAPYIEAVFSRYTKRDEYNRNDSRFIPFSLSDQKISYIDPIIKSFFTLLSLKENRFIAEDILDLLNVKAIQNKYLITNEQYMTLRQWIRNAGIRSGLNMQSFDWLNYNSWQNGLDRLLLGSSLKEEHNSWQNTLAFNESYGLSAEIAGKLAKFIDDLTAWFTFIQKAQTADNWQRKLTEIIALFYQEDEENLDIILTLNNAVENIIQHISNVNFTEEIEIGVIQQLMEAELNEQRSNLNFLSGKVNFCTLLPMRAIPFKVVCLLGMNEGEFPRQQNPNPFDLMQYAPIIGDRARRDDDRYLFLEALLSAQSIFYVSYLGQSLTDNNAKLPSLLVSQLMDYINQNLIENHIQPINHPMTVFSQKYYQADYISYDQEWLEIKQKYHQSKPFLTAIHQQQTLSEIDMTDLIHYIQDPLKYFFHHQLGVKFENYDESIDETEIFSLSHLERYQLLDEIVNLHSDEVDHFFKNETLKGKLPINAFGVMAELELKKAVSMLQEVLKNYQIEQNNIIEIEAEIDIISDKVKLVGNIEGLFGQDFIQWRVGKLRDKDLIHCWIYYLVMIVSDIPFSTFKFYYLEDSEVKSITFTPISKANAALLLDIYIQDYLASFHTLKWAITKHICRYIQDYTAETSPAYYCQTATELIQSPYLDRVFAQTADLNWEAIHQRTFNWFAPMIQHFIEEEE</sequence>
<comment type="subunit">
    <text evidence="10">Heterotrimer of RecB, RecC and RecD. All subunits contribute to DNA-binding.</text>
</comment>
<comment type="similarity">
    <text evidence="10">Belongs to the RecC family.</text>
</comment>
<dbReference type="Gene3D" id="3.40.50.10930">
    <property type="match status" value="1"/>
</dbReference>
<dbReference type="GO" id="GO:0005524">
    <property type="term" value="F:ATP binding"/>
    <property type="evidence" value="ECO:0007669"/>
    <property type="project" value="UniProtKB-UniRule"/>
</dbReference>
<dbReference type="Pfam" id="PF17946">
    <property type="entry name" value="RecC_C"/>
    <property type="match status" value="1"/>
</dbReference>
<dbReference type="SUPFAM" id="SSF52540">
    <property type="entry name" value="P-loop containing nucleoside triphosphate hydrolases"/>
    <property type="match status" value="2"/>
</dbReference>
<comment type="miscellaneous">
    <text evidence="10">In the RecBCD complex, RecB has a slow 3'-5' helicase, an exonuclease activity and loads RecA onto ssDNA, RecD has a fast 5'-3' helicase activity, while RecC stimulates the ATPase and processivity of the RecB helicase and contributes to recognition of the Chi site.</text>
</comment>
<keyword evidence="6 10" id="KW-0269">Exonuclease</keyword>
<keyword evidence="2 10" id="KW-0547">Nucleotide-binding</keyword>
<dbReference type="STRING" id="67855.RO21_07550"/>
<dbReference type="SUPFAM" id="SSF52980">
    <property type="entry name" value="Restriction endonuclease-like"/>
    <property type="match status" value="1"/>
</dbReference>
<keyword evidence="5 10" id="KW-0347">Helicase</keyword>
<feature type="domain" description="RecC C-terminal" evidence="11">
    <location>
        <begin position="808"/>
        <end position="1029"/>
    </location>
</feature>
<dbReference type="AlphaFoldDB" id="A0A0J5P5Z5"/>
<keyword evidence="9 10" id="KW-0234">DNA repair</keyword>
<dbReference type="GO" id="GO:0003678">
    <property type="term" value="F:DNA helicase activity"/>
    <property type="evidence" value="ECO:0007669"/>
    <property type="project" value="UniProtKB-UniRule"/>
</dbReference>
<dbReference type="Gene3D" id="1.10.10.990">
    <property type="match status" value="1"/>
</dbReference>
<dbReference type="InterPro" id="IPR011335">
    <property type="entry name" value="Restrct_endonuc-II-like"/>
</dbReference>
<evidence type="ECO:0000256" key="1">
    <source>
        <dbReference type="ARBA" id="ARBA00022722"/>
    </source>
</evidence>
<evidence type="ECO:0000259" key="11">
    <source>
        <dbReference type="Pfam" id="PF17946"/>
    </source>
</evidence>
<keyword evidence="13" id="KW-1185">Reference proteome</keyword>
<dbReference type="InterPro" id="IPR027417">
    <property type="entry name" value="P-loop_NTPase"/>
</dbReference>
<dbReference type="HAMAP" id="MF_01486">
    <property type="entry name" value="RecC"/>
    <property type="match status" value="1"/>
</dbReference>
<dbReference type="PANTHER" id="PTHR30591:SF1">
    <property type="entry name" value="RECBCD ENZYME SUBUNIT RECC"/>
    <property type="match status" value="1"/>
</dbReference>
<dbReference type="RefSeq" id="WP_047977191.1">
    <property type="nucleotide sequence ID" value="NZ_JWIZ01000045.1"/>
</dbReference>
<keyword evidence="4 10" id="KW-0378">Hydrolase</keyword>
<dbReference type="InterPro" id="IPR006697">
    <property type="entry name" value="RecC"/>
</dbReference>
<evidence type="ECO:0000256" key="10">
    <source>
        <dbReference type="HAMAP-Rule" id="MF_01486"/>
    </source>
</evidence>
<comment type="caution">
    <text evidence="12">The sequence shown here is derived from an EMBL/GenBank/DDBJ whole genome shotgun (WGS) entry which is preliminary data.</text>
</comment>
<dbReference type="NCBIfam" id="TIGR01450">
    <property type="entry name" value="recC"/>
    <property type="match status" value="1"/>
</dbReference>
<evidence type="ECO:0000313" key="13">
    <source>
        <dbReference type="Proteomes" id="UP000036270"/>
    </source>
</evidence>
<keyword evidence="8 10" id="KW-0238">DNA-binding</keyword>
<evidence type="ECO:0000256" key="3">
    <source>
        <dbReference type="ARBA" id="ARBA00022763"/>
    </source>
</evidence>
<proteinExistence type="inferred from homology"/>
<organism evidence="12 13">
    <name type="scientific">Muribacter muris</name>
    <dbReference type="NCBI Taxonomy" id="67855"/>
    <lineage>
        <taxon>Bacteria</taxon>
        <taxon>Pseudomonadati</taxon>
        <taxon>Pseudomonadota</taxon>
        <taxon>Gammaproteobacteria</taxon>
        <taxon>Pasteurellales</taxon>
        <taxon>Pasteurellaceae</taxon>
        <taxon>Muribacter</taxon>
    </lineage>
</organism>
<dbReference type="PANTHER" id="PTHR30591">
    <property type="entry name" value="RECBCD ENZYME SUBUNIT RECC"/>
    <property type="match status" value="1"/>
</dbReference>
<evidence type="ECO:0000256" key="8">
    <source>
        <dbReference type="ARBA" id="ARBA00023125"/>
    </source>
</evidence>
<dbReference type="PATRIC" id="fig|67855.3.peg.1549"/>
<keyword evidence="3 10" id="KW-0227">DNA damage</keyword>
<dbReference type="GO" id="GO:0008854">
    <property type="term" value="F:exodeoxyribonuclease V activity"/>
    <property type="evidence" value="ECO:0007669"/>
    <property type="project" value="InterPro"/>
</dbReference>
<evidence type="ECO:0000256" key="7">
    <source>
        <dbReference type="ARBA" id="ARBA00022840"/>
    </source>
</evidence>
<dbReference type="Gene3D" id="1.10.10.160">
    <property type="match status" value="1"/>
</dbReference>
<dbReference type="GO" id="GO:0009338">
    <property type="term" value="C:exodeoxyribonuclease V complex"/>
    <property type="evidence" value="ECO:0007669"/>
    <property type="project" value="InterPro"/>
</dbReference>
<keyword evidence="1 10" id="KW-0540">Nuclease</keyword>
<dbReference type="EMBL" id="JWIZ01000045">
    <property type="protein sequence ID" value="KMK51195.1"/>
    <property type="molecule type" value="Genomic_DNA"/>
</dbReference>
<protein>
    <recommendedName>
        <fullName evidence="10">RecBCD enzyme subunit RecC</fullName>
    </recommendedName>
    <alternativeName>
        <fullName evidence="10">Exonuclease V subunit RecC</fullName>
        <shortName evidence="10">ExoV subunit RecC</shortName>
    </alternativeName>
    <alternativeName>
        <fullName evidence="10">Helicase/nuclease RecBCD subunit RecC</fullName>
    </alternativeName>
</protein>
<evidence type="ECO:0000313" key="12">
    <source>
        <dbReference type="EMBL" id="KMK51195.1"/>
    </source>
</evidence>
<dbReference type="GO" id="GO:0000724">
    <property type="term" value="P:double-strand break repair via homologous recombination"/>
    <property type="evidence" value="ECO:0007669"/>
    <property type="project" value="UniProtKB-UniRule"/>
</dbReference>
<evidence type="ECO:0000256" key="5">
    <source>
        <dbReference type="ARBA" id="ARBA00022806"/>
    </source>
</evidence>
<keyword evidence="7 10" id="KW-0067">ATP-binding</keyword>
<dbReference type="InterPro" id="IPR013986">
    <property type="entry name" value="DExx_box_DNA_helicase_dom_sf"/>
</dbReference>
<dbReference type="GO" id="GO:0003677">
    <property type="term" value="F:DNA binding"/>
    <property type="evidence" value="ECO:0007669"/>
    <property type="project" value="UniProtKB-UniRule"/>
</dbReference>
<reference evidence="12 13" key="1">
    <citation type="submission" date="2014-12" db="EMBL/GenBank/DDBJ databases">
        <title>Reclassification of Actinobacillus muris as Muribacter muris.</title>
        <authorList>
            <person name="Christensen H."/>
            <person name="Nicklas W."/>
            <person name="Bisgaard M."/>
        </authorList>
    </citation>
    <scope>NUCLEOTIDE SEQUENCE [LARGE SCALE GENOMIC DNA]</scope>
    <source>
        <strain evidence="12 13">Ackerman80-443D</strain>
    </source>
</reference>
<accession>A0A0J5P5Z5</accession>
<dbReference type="Pfam" id="PF04257">
    <property type="entry name" value="Exonuc_V_gamma"/>
    <property type="match status" value="1"/>
</dbReference>
<evidence type="ECO:0000256" key="4">
    <source>
        <dbReference type="ARBA" id="ARBA00022801"/>
    </source>
</evidence>